<feature type="compositionally biased region" description="Basic residues" evidence="1">
    <location>
        <begin position="303"/>
        <end position="315"/>
    </location>
</feature>
<gene>
    <name evidence="2" type="ORF">K6K41_24590</name>
</gene>
<evidence type="ECO:0000313" key="3">
    <source>
        <dbReference type="Proteomes" id="UP000825701"/>
    </source>
</evidence>
<dbReference type="KEGG" id="cmet:K6K41_24590"/>
<reference evidence="2" key="1">
    <citation type="submission" date="2021-08" db="EMBL/GenBank/DDBJ databases">
        <authorList>
            <person name="Zhang H."/>
            <person name="Xu M."/>
            <person name="Yu Z."/>
            <person name="Yang L."/>
            <person name="Cai Y."/>
        </authorList>
    </citation>
    <scope>NUCLEOTIDE SEQUENCE</scope>
    <source>
        <strain evidence="2">CHL1</strain>
    </source>
</reference>
<evidence type="ECO:0000256" key="1">
    <source>
        <dbReference type="SAM" id="MobiDB-lite"/>
    </source>
</evidence>
<feature type="compositionally biased region" description="Low complexity" evidence="1">
    <location>
        <begin position="356"/>
        <end position="398"/>
    </location>
</feature>
<proteinExistence type="predicted"/>
<dbReference type="Proteomes" id="UP000825701">
    <property type="component" value="Chromosome"/>
</dbReference>
<sequence>MTVRSDTLDLLSNFSHLLAHQSVGGRTRLGQIPKDVFVTILAGLGIGGGWYSFANSSDLTSAEALAFPNGTEVRVYGGTKGIYRKNGAPGAGSYTKIADLPNYDSLIDVQLVLDGLTKAKVIHLRTATAAQNEEDDTVYTFTSDELSANPDQYGRFYIGVFPSTNPTGSPRIQMANTAGLIGPARTIRVADDRNPKPNSIPVGPVLFAGRPGNYDLISAGGALGSGSVGDVDGLEELVLALSDYFASGQARRGRLAVRDGDRRRRRRRLADARSGRGATARSIPTVRARSDGSRPRPPATSARRLRRSFRKRGSTRSRTTAPWSCSTARRSSRPRHRSSAAGPTDFRSRAASPIGSTRRSSGSTRARTRAATSCASRSASSTTSRSSSAPPMSSTRPWRPARRRNSSARSPGPRAAARP</sequence>
<evidence type="ECO:0000313" key="2">
    <source>
        <dbReference type="EMBL" id="QZN99803.1"/>
    </source>
</evidence>
<protein>
    <submittedName>
        <fullName evidence="2">Uncharacterized protein</fullName>
    </submittedName>
</protein>
<organism evidence="2 3">
    <name type="scientific">Chenggangzhangella methanolivorans</name>
    <dbReference type="NCBI Taxonomy" id="1437009"/>
    <lineage>
        <taxon>Bacteria</taxon>
        <taxon>Pseudomonadati</taxon>
        <taxon>Pseudomonadota</taxon>
        <taxon>Alphaproteobacteria</taxon>
        <taxon>Hyphomicrobiales</taxon>
        <taxon>Methylopilaceae</taxon>
        <taxon>Chenggangzhangella</taxon>
    </lineage>
</organism>
<feature type="region of interest" description="Disordered" evidence="1">
    <location>
        <begin position="256"/>
        <end position="419"/>
    </location>
</feature>
<keyword evidence="3" id="KW-1185">Reference proteome</keyword>
<feature type="compositionally biased region" description="Low complexity" evidence="1">
    <location>
        <begin position="407"/>
        <end position="419"/>
    </location>
</feature>
<name>A0A9E6R854_9HYPH</name>
<accession>A0A9E6R854</accession>
<dbReference type="EMBL" id="CP081869">
    <property type="protein sequence ID" value="QZN99803.1"/>
    <property type="molecule type" value="Genomic_DNA"/>
</dbReference>
<dbReference type="AlphaFoldDB" id="A0A9E6R854"/>
<dbReference type="RefSeq" id="WP_261402915.1">
    <property type="nucleotide sequence ID" value="NZ_CP081869.1"/>
</dbReference>